<feature type="compositionally biased region" description="Polar residues" evidence="7">
    <location>
        <begin position="916"/>
        <end position="926"/>
    </location>
</feature>
<feature type="region of interest" description="Disordered" evidence="7">
    <location>
        <begin position="944"/>
        <end position="971"/>
    </location>
</feature>
<dbReference type="GO" id="GO:0008270">
    <property type="term" value="F:zinc ion binding"/>
    <property type="evidence" value="ECO:0007669"/>
    <property type="project" value="UniProtKB-KW"/>
</dbReference>
<dbReference type="InterPro" id="IPR037590">
    <property type="entry name" value="WDR24"/>
</dbReference>
<proteinExistence type="predicted"/>
<dbReference type="EMBL" id="ML986624">
    <property type="protein sequence ID" value="KAF2263571.1"/>
    <property type="molecule type" value="Genomic_DNA"/>
</dbReference>
<name>A0A9P4K896_9PLEO</name>
<gene>
    <name evidence="8" type="ORF">CC78DRAFT_268639</name>
</gene>
<feature type="compositionally biased region" description="Polar residues" evidence="7">
    <location>
        <begin position="36"/>
        <end position="57"/>
    </location>
</feature>
<keyword evidence="4" id="KW-0863">Zinc-finger</keyword>
<keyword evidence="9" id="KW-1185">Reference proteome</keyword>
<feature type="compositionally biased region" description="Polar residues" evidence="7">
    <location>
        <begin position="676"/>
        <end position="695"/>
    </location>
</feature>
<dbReference type="InterPro" id="IPR001680">
    <property type="entry name" value="WD40_rpt"/>
</dbReference>
<feature type="compositionally biased region" description="Basic and acidic residues" evidence="7">
    <location>
        <begin position="944"/>
        <end position="953"/>
    </location>
</feature>
<dbReference type="GO" id="GO:0005774">
    <property type="term" value="C:vacuolar membrane"/>
    <property type="evidence" value="ECO:0007669"/>
    <property type="project" value="TreeGrafter"/>
</dbReference>
<dbReference type="GO" id="GO:0061700">
    <property type="term" value="C:GATOR2 complex"/>
    <property type="evidence" value="ECO:0007669"/>
    <property type="project" value="TreeGrafter"/>
</dbReference>
<feature type="compositionally biased region" description="Basic and acidic residues" evidence="7">
    <location>
        <begin position="458"/>
        <end position="478"/>
    </location>
</feature>
<dbReference type="PROSITE" id="PS50294">
    <property type="entry name" value="WD_REPEATS_REGION"/>
    <property type="match status" value="2"/>
</dbReference>
<feature type="region of interest" description="Disordered" evidence="7">
    <location>
        <begin position="456"/>
        <end position="517"/>
    </location>
</feature>
<evidence type="ECO:0000256" key="4">
    <source>
        <dbReference type="ARBA" id="ARBA00022771"/>
    </source>
</evidence>
<sequence length="1418" mass="156627">MAERRTSAAPVQQPGGHIPPAPPLPPPSKASYFSRFVTQPLTAYGSSSRPPSAQTNRPDGGRPNPLVPRLPGIRTGSSQEASHKTGLEISALDINRDRTHAILAGKEILKTVRIQDARVVEETNLRAAVINYAEHNASTSLARQRDGLGIQDVKWSHGQFSTHIATAAANGKVILYDLNRAGVELARLHEHTRQVHKIAFNPHLGHLLLSASHDTTVRLWDLRDMRKDIMTCPSRDQYLGLSGGIRDVQWSPTEGPEFAFGTDNGTVQRWDYRHNKGPKQKITAHDQRTCTSIDWHPDGKHLLSASVDRTVKVWDFSVDGRRQKPAFVLTTPYPVYRAKWRPPYWSDEYYEKGAYQCTQLATSYDRDHSVIHVWDFRRPYLPFREIHKSASAPSDMLWHSRDTLWTVGREGVFQQNDVHLAPKVVDRRNLQALAVSPSGELGGFVQKRPRRRRSGLHYLDDHYIGDPREKRSSPEKNSLRSSADDSLDDSFLSSSFRGHHGRTASNRSARSFGSTPPSEMAPKVMFLTDSMANFNDSFRPNQIAFRGTLPGTINVQIFAYLAQKYKAIPLPDPPTLRSFHELQQAFDQNAEYAQRAAFYRLAQTWKAFGLSITIATTRRAELHKKRRLGYKKPAALALSDVVPQPSSDQPIAYDRQLTLPPNPTLRTIQGAIDKSQSFHGTNRSPATNESTSNLATPLARPLTTSASIDTNTQQSPHLPDPDHDEAIKLPPALANPHSLEKESLQVPQNARQMPAVSRPEFNSPQWYQSSADIEERRALIGSWRAPPRPPLSLEPTHVHGINIKIPSRLDRHDSDESFAMFSASTDSQRGASMPSSFASGKSNSRGLGSVPEQWHDGPADSSFGNPRLAEQNGATNRRPAAADSLGKSVQVSPTTIPIGRSGAIPTPNAVGGANRGSGNSAKGHSVEYNSTEKAVKDIENLRRNNQLLRHDSSESEAYASSKGEESTSSMDYSMDLEASGTIVPDVYEDMVYTHAQKPPATLPHATESAPPRLDTAAEDPPLLSDFQDLHTDAEEGSAFAVIGLLKSTLAFHTNTLSDAQTSSLLLLLLAPLLPQTQNLSDTSEVDIEEVISNFSDTFTALGLTPSQARTVLSNQLTQLLATGINPYQAEAILHTYHAQLHSLSLFNAAASLRRLAYPTYPAVYEQALKDTQLGLLCLSCKSPINNSKDKMRCETCKRAQAPCPICWGRYPAFESVSAKKNAKPKFNTSMRSKVRQKDSLLITQANDKGAEDEGPSPSEPKKSSPSKATLWTWCPLCGHGGHMNCLSTWFAHPLSDGACATEGCLCDCVWGKRREEKLQELRRIKAEKERNKLVRRGDDWKVDESKAVSAVRSAIGEAGYSIRDHNQTTIAQASGVPPAMVRKEEGRRVRVVPPNEQSQMTSQFRPQDTTSTGKMPKS</sequence>
<keyword evidence="1 6" id="KW-0853">WD repeat</keyword>
<dbReference type="InterPro" id="IPR036322">
    <property type="entry name" value="WD40_repeat_dom_sf"/>
</dbReference>
<dbReference type="InterPro" id="IPR015943">
    <property type="entry name" value="WD40/YVTN_repeat-like_dom_sf"/>
</dbReference>
<evidence type="ECO:0000256" key="1">
    <source>
        <dbReference type="ARBA" id="ARBA00022574"/>
    </source>
</evidence>
<keyword evidence="2" id="KW-0479">Metal-binding</keyword>
<feature type="compositionally biased region" description="Polar residues" evidence="7">
    <location>
        <begin position="503"/>
        <end position="517"/>
    </location>
</feature>
<accession>A0A9P4K896</accession>
<feature type="compositionally biased region" description="Polar residues" evidence="7">
    <location>
        <begin position="823"/>
        <end position="846"/>
    </location>
</feature>
<evidence type="ECO:0000256" key="3">
    <source>
        <dbReference type="ARBA" id="ARBA00022737"/>
    </source>
</evidence>
<evidence type="ECO:0000256" key="5">
    <source>
        <dbReference type="ARBA" id="ARBA00022833"/>
    </source>
</evidence>
<protein>
    <recommendedName>
        <fullName evidence="10">WD repeat protein</fullName>
    </recommendedName>
</protein>
<organism evidence="8 9">
    <name type="scientific">Lojkania enalia</name>
    <dbReference type="NCBI Taxonomy" id="147567"/>
    <lineage>
        <taxon>Eukaryota</taxon>
        <taxon>Fungi</taxon>
        <taxon>Dikarya</taxon>
        <taxon>Ascomycota</taxon>
        <taxon>Pezizomycotina</taxon>
        <taxon>Dothideomycetes</taxon>
        <taxon>Pleosporomycetidae</taxon>
        <taxon>Pleosporales</taxon>
        <taxon>Pleosporales incertae sedis</taxon>
        <taxon>Lojkania</taxon>
    </lineage>
</organism>
<dbReference type="PROSITE" id="PS00678">
    <property type="entry name" value="WD_REPEATS_1"/>
    <property type="match status" value="2"/>
</dbReference>
<feature type="compositionally biased region" description="Pro residues" evidence="7">
    <location>
        <begin position="17"/>
        <end position="28"/>
    </location>
</feature>
<feature type="region of interest" description="Disordered" evidence="7">
    <location>
        <begin position="1372"/>
        <end position="1418"/>
    </location>
</feature>
<keyword evidence="3" id="KW-0677">Repeat</keyword>
<evidence type="ECO:0000313" key="8">
    <source>
        <dbReference type="EMBL" id="KAF2263571.1"/>
    </source>
</evidence>
<dbReference type="PANTHER" id="PTHR46200">
    <property type="entry name" value="GATOR COMPLEX PROTEIN WDR24"/>
    <property type="match status" value="1"/>
</dbReference>
<feature type="compositionally biased region" description="Polar residues" evidence="7">
    <location>
        <begin position="702"/>
        <end position="716"/>
    </location>
</feature>
<dbReference type="InterPro" id="IPR019775">
    <property type="entry name" value="WD40_repeat_CS"/>
</dbReference>
<evidence type="ECO:0008006" key="10">
    <source>
        <dbReference type="Google" id="ProtNLM"/>
    </source>
</evidence>
<dbReference type="SUPFAM" id="SSF50978">
    <property type="entry name" value="WD40 repeat-like"/>
    <property type="match status" value="1"/>
</dbReference>
<evidence type="ECO:0000256" key="2">
    <source>
        <dbReference type="ARBA" id="ARBA00022723"/>
    </source>
</evidence>
<comment type="caution">
    <text evidence="8">The sequence shown here is derived from an EMBL/GenBank/DDBJ whole genome shotgun (WGS) entry which is preliminary data.</text>
</comment>
<dbReference type="GO" id="GO:0016239">
    <property type="term" value="P:positive regulation of macroautophagy"/>
    <property type="evidence" value="ECO:0007669"/>
    <property type="project" value="TreeGrafter"/>
</dbReference>
<dbReference type="PANTHER" id="PTHR46200:SF1">
    <property type="entry name" value="GATOR COMPLEX PROTEIN WDR24"/>
    <property type="match status" value="1"/>
</dbReference>
<dbReference type="GO" id="GO:0005829">
    <property type="term" value="C:cytosol"/>
    <property type="evidence" value="ECO:0007669"/>
    <property type="project" value="TreeGrafter"/>
</dbReference>
<dbReference type="Gene3D" id="2.130.10.10">
    <property type="entry name" value="YVTN repeat-like/Quinoprotein amine dehydrogenase"/>
    <property type="match status" value="1"/>
</dbReference>
<feature type="region of interest" description="Disordered" evidence="7">
    <location>
        <begin position="1"/>
        <end position="84"/>
    </location>
</feature>
<keyword evidence="5" id="KW-0862">Zinc</keyword>
<feature type="repeat" description="WD" evidence="6">
    <location>
        <begin position="188"/>
        <end position="230"/>
    </location>
</feature>
<dbReference type="PROSITE" id="PS50082">
    <property type="entry name" value="WD_REPEATS_2"/>
    <property type="match status" value="2"/>
</dbReference>
<dbReference type="OrthoDB" id="60955at2759"/>
<dbReference type="Pfam" id="PF00400">
    <property type="entry name" value="WD40"/>
    <property type="match status" value="2"/>
</dbReference>
<evidence type="ECO:0000256" key="7">
    <source>
        <dbReference type="SAM" id="MobiDB-lite"/>
    </source>
</evidence>
<dbReference type="SMART" id="SM00320">
    <property type="entry name" value="WD40"/>
    <property type="match status" value="4"/>
</dbReference>
<feature type="region of interest" description="Disordered" evidence="7">
    <location>
        <begin position="676"/>
        <end position="763"/>
    </location>
</feature>
<evidence type="ECO:0000256" key="6">
    <source>
        <dbReference type="PROSITE-ProRule" id="PRU00221"/>
    </source>
</evidence>
<feature type="repeat" description="WD" evidence="6">
    <location>
        <begin position="283"/>
        <end position="317"/>
    </location>
</feature>
<evidence type="ECO:0000313" key="9">
    <source>
        <dbReference type="Proteomes" id="UP000800093"/>
    </source>
</evidence>
<feature type="compositionally biased region" description="Polar residues" evidence="7">
    <location>
        <begin position="1395"/>
        <end position="1418"/>
    </location>
</feature>
<dbReference type="GO" id="GO:1904263">
    <property type="term" value="P:positive regulation of TORC1 signaling"/>
    <property type="evidence" value="ECO:0007669"/>
    <property type="project" value="TreeGrafter"/>
</dbReference>
<feature type="region of interest" description="Disordered" evidence="7">
    <location>
        <begin position="1246"/>
        <end position="1267"/>
    </location>
</feature>
<reference evidence="9" key="1">
    <citation type="journal article" date="2020" name="Stud. Mycol.">
        <title>101 Dothideomycetes genomes: A test case for predicting lifestyles and emergence of pathogens.</title>
        <authorList>
            <person name="Haridas S."/>
            <person name="Albert R."/>
            <person name="Binder M."/>
            <person name="Bloem J."/>
            <person name="LaButti K."/>
            <person name="Salamov A."/>
            <person name="Andreopoulos B."/>
            <person name="Baker S."/>
            <person name="Barry K."/>
            <person name="Bills G."/>
            <person name="Bluhm B."/>
            <person name="Cannon C."/>
            <person name="Castanera R."/>
            <person name="Culley D."/>
            <person name="Daum C."/>
            <person name="Ezra D."/>
            <person name="Gonzalez J."/>
            <person name="Henrissat B."/>
            <person name="Kuo A."/>
            <person name="Liang C."/>
            <person name="Lipzen A."/>
            <person name="Lutzoni F."/>
            <person name="Magnuson J."/>
            <person name="Mondo S."/>
            <person name="Nolan M."/>
            <person name="Ohm R."/>
            <person name="Pangilinan J."/>
            <person name="Park H.-J."/>
            <person name="Ramirez L."/>
            <person name="Alfaro M."/>
            <person name="Sun H."/>
            <person name="Tritt A."/>
            <person name="Yoshinaga Y."/>
            <person name="Zwiers L.-H."/>
            <person name="Turgeon B."/>
            <person name="Goodwin S."/>
            <person name="Spatafora J."/>
            <person name="Crous P."/>
            <person name="Grigoriev I."/>
        </authorList>
    </citation>
    <scope>NUCLEOTIDE SEQUENCE [LARGE SCALE GENOMIC DNA]</scope>
    <source>
        <strain evidence="9">CBS 304.66</strain>
    </source>
</reference>
<dbReference type="Proteomes" id="UP000800093">
    <property type="component" value="Unassembled WGS sequence"/>
</dbReference>
<feature type="region of interest" description="Disordered" evidence="7">
    <location>
        <begin position="823"/>
        <end position="926"/>
    </location>
</feature>